<dbReference type="EMBL" id="JASCZI010061222">
    <property type="protein sequence ID" value="MED6138069.1"/>
    <property type="molecule type" value="Genomic_DNA"/>
</dbReference>
<evidence type="ECO:0000313" key="1">
    <source>
        <dbReference type="EMBL" id="MED6138069.1"/>
    </source>
</evidence>
<sequence length="196" mass="22064">MSKFIATHVVSRHGESRDVTVGIRAGHPCKAWGWTGDASLHYSVSLSCHAFRTKFEKRVRTSKEPPQDLTVLLGAMSVMEEKMRYELFHVLELYPWIRFDPFQSDFNLIIHTLVSKDIVSSLVCRQVKFHDHTCVILDCIGRSALILSDVIYLKPCESCGCCLNLITSHNSGNSSEGYLLLTSGSAVTRKNYNELP</sequence>
<organism evidence="1 2">
    <name type="scientific">Stylosanthes scabra</name>
    <dbReference type="NCBI Taxonomy" id="79078"/>
    <lineage>
        <taxon>Eukaryota</taxon>
        <taxon>Viridiplantae</taxon>
        <taxon>Streptophyta</taxon>
        <taxon>Embryophyta</taxon>
        <taxon>Tracheophyta</taxon>
        <taxon>Spermatophyta</taxon>
        <taxon>Magnoliopsida</taxon>
        <taxon>eudicotyledons</taxon>
        <taxon>Gunneridae</taxon>
        <taxon>Pentapetalae</taxon>
        <taxon>rosids</taxon>
        <taxon>fabids</taxon>
        <taxon>Fabales</taxon>
        <taxon>Fabaceae</taxon>
        <taxon>Papilionoideae</taxon>
        <taxon>50 kb inversion clade</taxon>
        <taxon>dalbergioids sensu lato</taxon>
        <taxon>Dalbergieae</taxon>
        <taxon>Pterocarpus clade</taxon>
        <taxon>Stylosanthes</taxon>
    </lineage>
</organism>
<protein>
    <submittedName>
        <fullName evidence="1">Uncharacterized protein</fullName>
    </submittedName>
</protein>
<comment type="caution">
    <text evidence="1">The sequence shown here is derived from an EMBL/GenBank/DDBJ whole genome shotgun (WGS) entry which is preliminary data.</text>
</comment>
<dbReference type="Proteomes" id="UP001341840">
    <property type="component" value="Unassembled WGS sequence"/>
</dbReference>
<proteinExistence type="predicted"/>
<reference evidence="1 2" key="1">
    <citation type="journal article" date="2023" name="Plants (Basel)">
        <title>Bridging the Gap: Combining Genomics and Transcriptomics Approaches to Understand Stylosanthes scabra, an Orphan Legume from the Brazilian Caatinga.</title>
        <authorList>
            <person name="Ferreira-Neto J.R.C."/>
            <person name="da Silva M.D."/>
            <person name="Binneck E."/>
            <person name="de Melo N.F."/>
            <person name="da Silva R.H."/>
            <person name="de Melo A.L.T.M."/>
            <person name="Pandolfi V."/>
            <person name="Bustamante F.O."/>
            <person name="Brasileiro-Vidal A.C."/>
            <person name="Benko-Iseppon A.M."/>
        </authorList>
    </citation>
    <scope>NUCLEOTIDE SEQUENCE [LARGE SCALE GENOMIC DNA]</scope>
    <source>
        <tissue evidence="1">Leaves</tissue>
    </source>
</reference>
<name>A0ABU6SNQ8_9FABA</name>
<accession>A0ABU6SNQ8</accession>
<keyword evidence="2" id="KW-1185">Reference proteome</keyword>
<gene>
    <name evidence="1" type="ORF">PIB30_070880</name>
</gene>
<evidence type="ECO:0000313" key="2">
    <source>
        <dbReference type="Proteomes" id="UP001341840"/>
    </source>
</evidence>